<evidence type="ECO:0000256" key="10">
    <source>
        <dbReference type="SAM" id="Phobius"/>
    </source>
</evidence>
<dbReference type="PANTHER" id="PTHR30487">
    <property type="entry name" value="TYPE 4 PREPILIN-LIKE PROTEINS LEADER PEPTIDE-PROCESSING ENZYME"/>
    <property type="match status" value="1"/>
</dbReference>
<feature type="transmembrane region" description="Helical" evidence="10">
    <location>
        <begin position="161"/>
        <end position="187"/>
    </location>
</feature>
<proteinExistence type="inferred from homology"/>
<dbReference type="GO" id="GO:0032259">
    <property type="term" value="P:methylation"/>
    <property type="evidence" value="ECO:0007669"/>
    <property type="project" value="UniProtKB-KW"/>
</dbReference>
<dbReference type="Gene3D" id="1.20.120.1220">
    <property type="match status" value="1"/>
</dbReference>
<keyword evidence="3" id="KW-1003">Cell membrane</keyword>
<feature type="transmembrane region" description="Helical" evidence="10">
    <location>
        <begin position="130"/>
        <end position="149"/>
    </location>
</feature>
<dbReference type="Pfam" id="PF01478">
    <property type="entry name" value="Peptidase_A24"/>
    <property type="match status" value="1"/>
</dbReference>
<keyword evidence="6 10" id="KW-1133">Transmembrane helix</keyword>
<evidence type="ECO:0000256" key="5">
    <source>
        <dbReference type="ARBA" id="ARBA00022692"/>
    </source>
</evidence>
<evidence type="ECO:0000256" key="4">
    <source>
        <dbReference type="ARBA" id="ARBA00022519"/>
    </source>
</evidence>
<dbReference type="InterPro" id="IPR014032">
    <property type="entry name" value="Peptidase_A24A_bac"/>
</dbReference>
<dbReference type="PANTHER" id="PTHR30487:SF0">
    <property type="entry name" value="PREPILIN LEADER PEPTIDASE_N-METHYLTRANSFERASE-RELATED"/>
    <property type="match status" value="1"/>
</dbReference>
<feature type="transmembrane region" description="Helical" evidence="10">
    <location>
        <begin position="207"/>
        <end position="231"/>
    </location>
</feature>
<keyword evidence="14" id="KW-1185">Reference proteome</keyword>
<dbReference type="GO" id="GO:0008168">
    <property type="term" value="F:methyltransferase activity"/>
    <property type="evidence" value="ECO:0007669"/>
    <property type="project" value="UniProtKB-KW"/>
</dbReference>
<dbReference type="KEGG" id="nsh:GXM_04898"/>
<evidence type="ECO:0000313" key="14">
    <source>
        <dbReference type="Proteomes" id="UP000326678"/>
    </source>
</evidence>
<dbReference type="InterPro" id="IPR000045">
    <property type="entry name" value="Prepilin_IV_endopep_pep"/>
</dbReference>
<evidence type="ECO:0000256" key="8">
    <source>
        <dbReference type="RuleBase" id="RU003793"/>
    </source>
</evidence>
<dbReference type="EMBL" id="CP045226">
    <property type="protein sequence ID" value="QFS47406.1"/>
    <property type="molecule type" value="Genomic_DNA"/>
</dbReference>
<keyword evidence="9" id="KW-0511">Multifunctional enzyme</keyword>
<protein>
    <recommendedName>
        <fullName evidence="9">Prepilin leader peptidase/N-methyltransferase</fullName>
        <ecNumber evidence="9">2.1.1.-</ecNumber>
        <ecNumber evidence="9">3.4.23.43</ecNumber>
    </recommendedName>
</protein>
<comment type="subcellular location">
    <subcellularLocation>
        <location evidence="1">Cell inner membrane</location>
        <topology evidence="1">Multi-pass membrane protein</topology>
    </subcellularLocation>
    <subcellularLocation>
        <location evidence="9">Cell membrane</location>
        <topology evidence="9">Multi-pass membrane protein</topology>
    </subcellularLocation>
</comment>
<evidence type="ECO:0000313" key="13">
    <source>
        <dbReference type="EMBL" id="QFS47406.1"/>
    </source>
</evidence>
<name>A0A5P8W547_9NOSO</name>
<keyword evidence="7 10" id="KW-0472">Membrane</keyword>
<sequence>MDILFALPASVMVFALGASIGSFINVIVYRLPAGLSVLWPPSRCPHCLNQLKAYDNVPVFGWISLRGRCRYCKSKIAVRYPVVEGVTGIIFLLVFLVFQVSTLTIGYWAFCSWLLALSLIDLDTMTLPNPLTQSGLVVGILFQMVVGFLPEGSFVALVNHLIMAIVGAVLGLWLFDAIALLGSIAFGKAAMGAGDAKLAAMMGAWLGWKYLLLASFIACLLGALIGSSVIMRRSKAASQKTSLPRLGQKMPFGPFLALGSVITLFSGEAILSSYLRLFFPAS</sequence>
<dbReference type="EC" id="2.1.1.-" evidence="9"/>
<evidence type="ECO:0000256" key="1">
    <source>
        <dbReference type="ARBA" id="ARBA00004429"/>
    </source>
</evidence>
<organism evidence="13 14">
    <name type="scientific">Nostoc sphaeroides CCNUC1</name>
    <dbReference type="NCBI Taxonomy" id="2653204"/>
    <lineage>
        <taxon>Bacteria</taxon>
        <taxon>Bacillati</taxon>
        <taxon>Cyanobacteriota</taxon>
        <taxon>Cyanophyceae</taxon>
        <taxon>Nostocales</taxon>
        <taxon>Nostocaceae</taxon>
        <taxon>Nostoc</taxon>
    </lineage>
</organism>
<feature type="domain" description="Prepilin peptidase A24 N-terminal" evidence="12">
    <location>
        <begin position="16"/>
        <end position="97"/>
    </location>
</feature>
<reference evidence="13 14" key="1">
    <citation type="submission" date="2019-10" db="EMBL/GenBank/DDBJ databases">
        <title>Genomic and transcriptomic insights into the perfect genentic adaptation of a filamentous nitrogen-fixing cyanobacterium to rice fields.</title>
        <authorList>
            <person name="Chen Z."/>
        </authorList>
    </citation>
    <scope>NUCLEOTIDE SEQUENCE [LARGE SCALE GENOMIC DNA]</scope>
    <source>
        <strain evidence="13">CCNUC1</strain>
    </source>
</reference>
<dbReference type="GO" id="GO:0006465">
    <property type="term" value="P:signal peptide processing"/>
    <property type="evidence" value="ECO:0007669"/>
    <property type="project" value="TreeGrafter"/>
</dbReference>
<comment type="catalytic activity">
    <reaction evidence="9">
        <text>Typically cleaves a -Gly-|-Phe- bond to release an N-terminal, basic peptide of 5-8 residues from type IV prepilin, and then N-methylates the new N-terminal amino group, the methyl donor being S-adenosyl-L-methionine.</text>
        <dbReference type="EC" id="3.4.23.43"/>
    </reaction>
</comment>
<dbReference type="InterPro" id="IPR010627">
    <property type="entry name" value="Prepilin_pept_A24_N"/>
</dbReference>
<keyword evidence="9 13" id="KW-0489">Methyltransferase</keyword>
<evidence type="ECO:0000259" key="12">
    <source>
        <dbReference type="Pfam" id="PF06750"/>
    </source>
</evidence>
<keyword evidence="5 9" id="KW-0812">Transmembrane</keyword>
<evidence type="ECO:0000256" key="2">
    <source>
        <dbReference type="ARBA" id="ARBA00005801"/>
    </source>
</evidence>
<gene>
    <name evidence="13" type="ORF">GXM_04898</name>
</gene>
<dbReference type="InterPro" id="IPR050882">
    <property type="entry name" value="Prepilin_peptidase/N-MTase"/>
</dbReference>
<feature type="transmembrane region" description="Helical" evidence="10">
    <location>
        <begin position="252"/>
        <end position="275"/>
    </location>
</feature>
<accession>A0A5P8W547</accession>
<evidence type="ECO:0000256" key="3">
    <source>
        <dbReference type="ARBA" id="ARBA00022475"/>
    </source>
</evidence>
<comment type="similarity">
    <text evidence="2 8">Belongs to the peptidase A24 family.</text>
</comment>
<keyword evidence="9 13" id="KW-0808">Transferase</keyword>
<keyword evidence="9" id="KW-0645">Protease</keyword>
<dbReference type="AlphaFoldDB" id="A0A5P8W547"/>
<dbReference type="PRINTS" id="PR00864">
    <property type="entry name" value="PREPILNPTASE"/>
</dbReference>
<dbReference type="GO" id="GO:0005886">
    <property type="term" value="C:plasma membrane"/>
    <property type="evidence" value="ECO:0007669"/>
    <property type="project" value="UniProtKB-SubCell"/>
</dbReference>
<dbReference type="GO" id="GO:0004190">
    <property type="term" value="F:aspartic-type endopeptidase activity"/>
    <property type="evidence" value="ECO:0007669"/>
    <property type="project" value="UniProtKB-EC"/>
</dbReference>
<evidence type="ECO:0000256" key="7">
    <source>
        <dbReference type="ARBA" id="ARBA00023136"/>
    </source>
</evidence>
<comment type="function">
    <text evidence="9">Plays an essential role in type IV pili and type II pseudopili formation by proteolytically removing the leader sequence from substrate proteins and subsequently monomethylating the alpha-amino group of the newly exposed N-terminal phenylalanine.</text>
</comment>
<dbReference type="Proteomes" id="UP000326678">
    <property type="component" value="Chromosome Gxm1"/>
</dbReference>
<feature type="transmembrane region" description="Helical" evidence="10">
    <location>
        <begin position="6"/>
        <end position="28"/>
    </location>
</feature>
<evidence type="ECO:0000259" key="11">
    <source>
        <dbReference type="Pfam" id="PF01478"/>
    </source>
</evidence>
<keyword evidence="4" id="KW-0997">Cell inner membrane</keyword>
<feature type="domain" description="Prepilin type IV endopeptidase peptidase" evidence="11">
    <location>
        <begin position="108"/>
        <end position="226"/>
    </location>
</feature>
<dbReference type="EC" id="3.4.23.43" evidence="9"/>
<dbReference type="RefSeq" id="WP_152589784.1">
    <property type="nucleotide sequence ID" value="NZ_CP045226.1"/>
</dbReference>
<evidence type="ECO:0000256" key="9">
    <source>
        <dbReference type="RuleBase" id="RU003794"/>
    </source>
</evidence>
<dbReference type="Pfam" id="PF06750">
    <property type="entry name" value="A24_N_bact"/>
    <property type="match status" value="1"/>
</dbReference>
<evidence type="ECO:0000256" key="6">
    <source>
        <dbReference type="ARBA" id="ARBA00022989"/>
    </source>
</evidence>
<keyword evidence="9" id="KW-0378">Hydrolase</keyword>